<dbReference type="EMBL" id="SMDR01000001">
    <property type="protein sequence ID" value="TNJ35380.1"/>
    <property type="molecule type" value="Genomic_DNA"/>
</dbReference>
<dbReference type="InterPro" id="IPR044725">
    <property type="entry name" value="CBSX3_CBS_dom"/>
</dbReference>
<feature type="domain" description="CBS" evidence="3">
    <location>
        <begin position="76"/>
        <end position="132"/>
    </location>
</feature>
<feature type="domain" description="CBS" evidence="3">
    <location>
        <begin position="7"/>
        <end position="67"/>
    </location>
</feature>
<dbReference type="SUPFAM" id="SSF54631">
    <property type="entry name" value="CBS-domain pair"/>
    <property type="match status" value="1"/>
</dbReference>
<dbReference type="OrthoDB" id="9807125at2"/>
<comment type="caution">
    <text evidence="4">The sequence shown here is derived from an EMBL/GenBank/DDBJ whole genome shotgun (WGS) entry which is preliminary data.</text>
</comment>
<dbReference type="RefSeq" id="WP_139446760.1">
    <property type="nucleotide sequence ID" value="NZ_SMDR01000001.1"/>
</dbReference>
<dbReference type="Gene3D" id="3.10.580.10">
    <property type="entry name" value="CBS-domain"/>
    <property type="match status" value="1"/>
</dbReference>
<organism evidence="4 5">
    <name type="scientific">Arenimonas terrae</name>
    <dbReference type="NCBI Taxonomy" id="2546226"/>
    <lineage>
        <taxon>Bacteria</taxon>
        <taxon>Pseudomonadati</taxon>
        <taxon>Pseudomonadota</taxon>
        <taxon>Gammaproteobacteria</taxon>
        <taxon>Lysobacterales</taxon>
        <taxon>Lysobacteraceae</taxon>
        <taxon>Arenimonas</taxon>
    </lineage>
</organism>
<dbReference type="CDD" id="cd04623">
    <property type="entry name" value="CBS_pair_bac_euk"/>
    <property type="match status" value="1"/>
</dbReference>
<dbReference type="PANTHER" id="PTHR43080">
    <property type="entry name" value="CBS DOMAIN-CONTAINING PROTEIN CBSX3, MITOCHONDRIAL"/>
    <property type="match status" value="1"/>
</dbReference>
<dbReference type="PROSITE" id="PS51371">
    <property type="entry name" value="CBS"/>
    <property type="match status" value="2"/>
</dbReference>
<evidence type="ECO:0000313" key="5">
    <source>
        <dbReference type="Proteomes" id="UP000305760"/>
    </source>
</evidence>
<sequence length="142" mass="15484">MRNVNQILEGKAGRLVAVPQEAPVLEVIRLMAEHHIGSVLVMQGHDLVGIATERDYARKVILQGRSSADTPVAQIMSSPVVTVLPTDTAQTCMQLMTARKIRHLPVVEDGRVLGLVSIGDLVKAVIEDQQQEIAQLQQYIAS</sequence>
<reference evidence="4 5" key="1">
    <citation type="submission" date="2019-03" db="EMBL/GenBank/DDBJ databases">
        <title>Arenimonas daejeonensis sp. nov., isolated from compost.</title>
        <authorList>
            <person name="Jeon C.O."/>
        </authorList>
    </citation>
    <scope>NUCLEOTIDE SEQUENCE [LARGE SCALE GENOMIC DNA]</scope>
    <source>
        <strain evidence="4 5">R29</strain>
    </source>
</reference>
<name>A0A5C4RW33_9GAMM</name>
<dbReference type="PANTHER" id="PTHR43080:SF2">
    <property type="entry name" value="CBS DOMAIN-CONTAINING PROTEIN"/>
    <property type="match status" value="1"/>
</dbReference>
<dbReference type="Proteomes" id="UP000305760">
    <property type="component" value="Unassembled WGS sequence"/>
</dbReference>
<evidence type="ECO:0000256" key="1">
    <source>
        <dbReference type="ARBA" id="ARBA00023122"/>
    </source>
</evidence>
<gene>
    <name evidence="4" type="ORF">E1B00_06390</name>
</gene>
<dbReference type="AlphaFoldDB" id="A0A5C4RW33"/>
<keyword evidence="5" id="KW-1185">Reference proteome</keyword>
<dbReference type="InterPro" id="IPR046342">
    <property type="entry name" value="CBS_dom_sf"/>
</dbReference>
<dbReference type="InterPro" id="IPR000644">
    <property type="entry name" value="CBS_dom"/>
</dbReference>
<proteinExistence type="predicted"/>
<evidence type="ECO:0000313" key="4">
    <source>
        <dbReference type="EMBL" id="TNJ35380.1"/>
    </source>
</evidence>
<protein>
    <submittedName>
        <fullName evidence="4">CBS domain-containing protein</fullName>
    </submittedName>
</protein>
<dbReference type="Pfam" id="PF00571">
    <property type="entry name" value="CBS"/>
    <property type="match status" value="2"/>
</dbReference>
<accession>A0A5C4RW33</accession>
<evidence type="ECO:0000259" key="3">
    <source>
        <dbReference type="PROSITE" id="PS51371"/>
    </source>
</evidence>
<dbReference type="SMART" id="SM00116">
    <property type="entry name" value="CBS"/>
    <property type="match status" value="2"/>
</dbReference>
<keyword evidence="1 2" id="KW-0129">CBS domain</keyword>
<evidence type="ECO:0000256" key="2">
    <source>
        <dbReference type="PROSITE-ProRule" id="PRU00703"/>
    </source>
</evidence>
<dbReference type="InterPro" id="IPR051257">
    <property type="entry name" value="Diverse_CBS-Domain"/>
</dbReference>